<evidence type="ECO:0000313" key="1">
    <source>
        <dbReference type="EMBL" id="KAF7838272.1"/>
    </source>
</evidence>
<protein>
    <submittedName>
        <fullName evidence="1">Phosphatase 2C 14</fullName>
    </submittedName>
</protein>
<dbReference type="Pfam" id="PF05910">
    <property type="entry name" value="DUF868"/>
    <property type="match status" value="1"/>
</dbReference>
<dbReference type="Proteomes" id="UP000634136">
    <property type="component" value="Unassembled WGS sequence"/>
</dbReference>
<evidence type="ECO:0000313" key="2">
    <source>
        <dbReference type="Proteomes" id="UP000634136"/>
    </source>
</evidence>
<accession>A0A834X5R8</accession>
<dbReference type="PANTHER" id="PTHR31972">
    <property type="entry name" value="EXPRESSED PROTEIN"/>
    <property type="match status" value="1"/>
</dbReference>
<comment type="caution">
    <text evidence="1">The sequence shown here is derived from an EMBL/GenBank/DDBJ whole genome shotgun (WGS) entry which is preliminary data.</text>
</comment>
<dbReference type="EMBL" id="JAAIUW010000003">
    <property type="protein sequence ID" value="KAF7838272.1"/>
    <property type="molecule type" value="Genomic_DNA"/>
</dbReference>
<gene>
    <name evidence="1" type="ORF">G2W53_006754</name>
</gene>
<keyword evidence="2" id="KW-1185">Reference proteome</keyword>
<dbReference type="AlphaFoldDB" id="A0A834X5R8"/>
<name>A0A834X5R8_9FABA</name>
<dbReference type="OrthoDB" id="731074at2759"/>
<reference evidence="1" key="1">
    <citation type="submission" date="2020-09" db="EMBL/GenBank/DDBJ databases">
        <title>Genome-Enabled Discovery of Anthraquinone Biosynthesis in Senna tora.</title>
        <authorList>
            <person name="Kang S.-H."/>
            <person name="Pandey R.P."/>
            <person name="Lee C.-M."/>
            <person name="Sim J.-S."/>
            <person name="Jeong J.-T."/>
            <person name="Choi B.-S."/>
            <person name="Jung M."/>
            <person name="Ginzburg D."/>
            <person name="Zhao K."/>
            <person name="Won S.Y."/>
            <person name="Oh T.-J."/>
            <person name="Yu Y."/>
            <person name="Kim N.-H."/>
            <person name="Lee O.R."/>
            <person name="Lee T.-H."/>
            <person name="Bashyal P."/>
            <person name="Kim T.-S."/>
            <person name="Lee W.-H."/>
            <person name="Kawkins C."/>
            <person name="Kim C.-K."/>
            <person name="Kim J.S."/>
            <person name="Ahn B.O."/>
            <person name="Rhee S.Y."/>
            <person name="Sohng J.K."/>
        </authorList>
    </citation>
    <scope>NUCLEOTIDE SEQUENCE</scope>
    <source>
        <tissue evidence="1">Leaf</tissue>
    </source>
</reference>
<dbReference type="InterPro" id="IPR008586">
    <property type="entry name" value="DUF868_pln"/>
</dbReference>
<sequence length="364" mass="40907">MQDSIGIPACFSSAEKLIDDPKAVTRSGQSVYMSVYRTKLADQCRLITITWCKNSMFHGLSISVEGPEGETQYTCKVELKSWYFWRKQGSKRFIVDDGKAVDIFWDLKTANFNGETEPSSEYYVAVVCDEEVVLLLGDLKKDAYRKTGCRPSLIDPILVSKKEHIFGKKRFCTRAKFHDKGKCHEISIECKNSKGNGGSIVSCNGDSLNGVQSEMEIRMDGHLVIHVKHLQWKFRGNESIHLSKMRIEVYWDVHDWLFTPGLKHALFIFKPIMPSLPSSSSSSSSSPPPLSTQKESSGSSEFCLFLYAWKHSVGSDLAHFEPKPNHFARKNLFFPREASLSARAGAGVGDCEEHEVCVPASEEE</sequence>
<proteinExistence type="predicted"/>
<organism evidence="1 2">
    <name type="scientific">Senna tora</name>
    <dbReference type="NCBI Taxonomy" id="362788"/>
    <lineage>
        <taxon>Eukaryota</taxon>
        <taxon>Viridiplantae</taxon>
        <taxon>Streptophyta</taxon>
        <taxon>Embryophyta</taxon>
        <taxon>Tracheophyta</taxon>
        <taxon>Spermatophyta</taxon>
        <taxon>Magnoliopsida</taxon>
        <taxon>eudicotyledons</taxon>
        <taxon>Gunneridae</taxon>
        <taxon>Pentapetalae</taxon>
        <taxon>rosids</taxon>
        <taxon>fabids</taxon>
        <taxon>Fabales</taxon>
        <taxon>Fabaceae</taxon>
        <taxon>Caesalpinioideae</taxon>
        <taxon>Cassia clade</taxon>
        <taxon>Senna</taxon>
    </lineage>
</organism>
<dbReference type="PANTHER" id="PTHR31972:SF12">
    <property type="entry name" value="OS01G0909400 PROTEIN"/>
    <property type="match status" value="1"/>
</dbReference>